<dbReference type="Gene3D" id="2.60.40.340">
    <property type="entry name" value="Rel homology domain (RHD), DNA-binding domain"/>
    <property type="match status" value="1"/>
</dbReference>
<gene>
    <name evidence="3" type="ORF">GOODEAATRI_003774</name>
</gene>
<protein>
    <recommendedName>
        <fullName evidence="2">RHD domain-containing protein</fullName>
    </recommendedName>
</protein>
<feature type="domain" description="RHD" evidence="2">
    <location>
        <begin position="143"/>
        <end position="239"/>
    </location>
</feature>
<evidence type="ECO:0000256" key="1">
    <source>
        <dbReference type="SAM" id="MobiDB-lite"/>
    </source>
</evidence>
<dbReference type="SUPFAM" id="SSF49417">
    <property type="entry name" value="p53-like transcription factors"/>
    <property type="match status" value="1"/>
</dbReference>
<feature type="region of interest" description="Disordered" evidence="1">
    <location>
        <begin position="1"/>
        <end position="44"/>
    </location>
</feature>
<keyword evidence="4" id="KW-1185">Reference proteome</keyword>
<dbReference type="EMBL" id="JAHRIO010090111">
    <property type="protein sequence ID" value="MEQ2187345.1"/>
    <property type="molecule type" value="Genomic_DNA"/>
</dbReference>
<dbReference type="PROSITE" id="PS01204">
    <property type="entry name" value="REL_1"/>
    <property type="match status" value="1"/>
</dbReference>
<evidence type="ECO:0000313" key="4">
    <source>
        <dbReference type="Proteomes" id="UP001476798"/>
    </source>
</evidence>
<feature type="non-terminal residue" evidence="3">
    <location>
        <position position="1"/>
    </location>
</feature>
<dbReference type="InterPro" id="IPR008967">
    <property type="entry name" value="p53-like_TF_DNA-bd_sf"/>
</dbReference>
<organism evidence="3 4">
    <name type="scientific">Goodea atripinnis</name>
    <dbReference type="NCBI Taxonomy" id="208336"/>
    <lineage>
        <taxon>Eukaryota</taxon>
        <taxon>Metazoa</taxon>
        <taxon>Chordata</taxon>
        <taxon>Craniata</taxon>
        <taxon>Vertebrata</taxon>
        <taxon>Euteleostomi</taxon>
        <taxon>Actinopterygii</taxon>
        <taxon>Neopterygii</taxon>
        <taxon>Teleostei</taxon>
        <taxon>Neoteleostei</taxon>
        <taxon>Acanthomorphata</taxon>
        <taxon>Ovalentaria</taxon>
        <taxon>Atherinomorphae</taxon>
        <taxon>Cyprinodontiformes</taxon>
        <taxon>Goodeidae</taxon>
        <taxon>Goodea</taxon>
    </lineage>
</organism>
<sequence length="239" mass="26949">VVSSDDSTFKEPYPPSSDCSPHGEAPSTRLPSMELPDASSPLPASNSCRVVKNSIKLALNRHSLNRLHLLPAQQWASTVKPNRERRLYTGRGSVFRAPRTTERRFRVERVPPLRLAIGCLAFASWPVIGPRLIQIPYSFLISVPEPAIQIFEQPKQRGMRFRYKCEGRSAGSIPGEKSSDNNRTYPSLQILNYCGKGKVRVYLVTKNEPYRPHPHDLVGKDCKDGFYEAEFGPDRRVMA</sequence>
<dbReference type="InterPro" id="IPR011539">
    <property type="entry name" value="RHD_DNA_bind_dom"/>
</dbReference>
<dbReference type="InterPro" id="IPR037059">
    <property type="entry name" value="RHD_DNA_bind_dom_sf"/>
</dbReference>
<dbReference type="PANTHER" id="PTHR24169:SF4">
    <property type="entry name" value="PROTO-ONCOGENE C-REL"/>
    <property type="match status" value="1"/>
</dbReference>
<evidence type="ECO:0000259" key="2">
    <source>
        <dbReference type="PROSITE" id="PS50254"/>
    </source>
</evidence>
<reference evidence="3 4" key="1">
    <citation type="submission" date="2021-06" db="EMBL/GenBank/DDBJ databases">
        <authorList>
            <person name="Palmer J.M."/>
        </authorList>
    </citation>
    <scope>NUCLEOTIDE SEQUENCE [LARGE SCALE GENOMIC DNA]</scope>
    <source>
        <strain evidence="3 4">GA_2019</strain>
        <tissue evidence="3">Muscle</tissue>
    </source>
</reference>
<dbReference type="PROSITE" id="PS50254">
    <property type="entry name" value="REL_2"/>
    <property type="match status" value="1"/>
</dbReference>
<dbReference type="Pfam" id="PF00554">
    <property type="entry name" value="RHD_DNA_bind"/>
    <property type="match status" value="1"/>
</dbReference>
<dbReference type="PANTHER" id="PTHR24169">
    <property type="entry name" value="NUCLEAR FACTOR NF-KAPPA-B PROTEIN"/>
    <property type="match status" value="1"/>
</dbReference>
<proteinExistence type="predicted"/>
<evidence type="ECO:0000313" key="3">
    <source>
        <dbReference type="EMBL" id="MEQ2187345.1"/>
    </source>
</evidence>
<name>A0ABV0PV46_9TELE</name>
<accession>A0ABV0PV46</accession>
<dbReference type="Proteomes" id="UP001476798">
    <property type="component" value="Unassembled WGS sequence"/>
</dbReference>
<comment type="caution">
    <text evidence="3">The sequence shown here is derived from an EMBL/GenBank/DDBJ whole genome shotgun (WGS) entry which is preliminary data.</text>
</comment>
<dbReference type="InterPro" id="IPR000451">
    <property type="entry name" value="NFkB/Dor"/>
</dbReference>
<dbReference type="InterPro" id="IPR030492">
    <property type="entry name" value="RHD_CS"/>
</dbReference>